<dbReference type="AlphaFoldDB" id="H8FW28"/>
<dbReference type="InterPro" id="IPR052196">
    <property type="entry name" value="Bact_Kbp"/>
</dbReference>
<dbReference type="PANTHER" id="PTHR34700:SF4">
    <property type="entry name" value="PHAGE-LIKE ELEMENT PBSX PROTEIN XKDP"/>
    <property type="match status" value="1"/>
</dbReference>
<dbReference type="InterPro" id="IPR036779">
    <property type="entry name" value="LysM_dom_sf"/>
</dbReference>
<evidence type="ECO:0000259" key="3">
    <source>
        <dbReference type="PROSITE" id="PS51782"/>
    </source>
</evidence>
<feature type="transmembrane region" description="Helical" evidence="2">
    <location>
        <begin position="12"/>
        <end position="34"/>
    </location>
</feature>
<name>H8FW28_MAGML</name>
<dbReference type="CDD" id="cd00118">
    <property type="entry name" value="LysM"/>
    <property type="match status" value="1"/>
</dbReference>
<dbReference type="SMART" id="SM00257">
    <property type="entry name" value="LysM"/>
    <property type="match status" value="1"/>
</dbReference>
<organism evidence="4 5">
    <name type="scientific">Magnetospirillum molischianum DSM 120</name>
    <dbReference type="NCBI Taxonomy" id="1150626"/>
    <lineage>
        <taxon>Bacteria</taxon>
        <taxon>Pseudomonadati</taxon>
        <taxon>Pseudomonadota</taxon>
        <taxon>Alphaproteobacteria</taxon>
        <taxon>Rhodospirillales</taxon>
        <taxon>Rhodospirillaceae</taxon>
        <taxon>Magnetospirillum</taxon>
    </lineage>
</organism>
<evidence type="ECO:0000313" key="5">
    <source>
        <dbReference type="Proteomes" id="UP000004169"/>
    </source>
</evidence>
<dbReference type="InterPro" id="IPR018392">
    <property type="entry name" value="LysM"/>
</dbReference>
<gene>
    <name evidence="4" type="ORF">PHAMO_40127</name>
</gene>
<evidence type="ECO:0000256" key="1">
    <source>
        <dbReference type="SAM" id="MobiDB-lite"/>
    </source>
</evidence>
<feature type="compositionally biased region" description="Low complexity" evidence="1">
    <location>
        <begin position="42"/>
        <end position="56"/>
    </location>
</feature>
<protein>
    <recommendedName>
        <fullName evidence="3">LysM domain-containing protein</fullName>
    </recommendedName>
</protein>
<dbReference type="Pfam" id="PF01476">
    <property type="entry name" value="LysM"/>
    <property type="match status" value="1"/>
</dbReference>
<proteinExistence type="predicted"/>
<evidence type="ECO:0000256" key="2">
    <source>
        <dbReference type="SAM" id="Phobius"/>
    </source>
</evidence>
<sequence length="320" mass="33659">MPRFAIAVEAPLTRPTLVALFGLAVAIVAALLAFQHEREEAAPTVPTPTTAPTAAPIPDARRPSFDVVRIGTEGNSVIAGRAQPGAQVIILDGGTELGRVIADPRGEWVFVPAKAMPPGGRELRLRAVNPDGEVLESGDPVVLVVPERGTGSALALKTAPTGGTTLLQGPVGLTDGALSLDLVDHDDKGRLFISGKAPTGSRIHLYIDDRFIGRAEADADGGWRIAGSRPTGDSHLLRADLVDAKGKVLARIETPWTPGTPLARPGAGEVVVSPGTSLWRIARRVYGEGIAYTAVFTANRDRISNPDLIYPGQVFILPQR</sequence>
<dbReference type="eggNOG" id="COG1652">
    <property type="taxonomic scope" value="Bacteria"/>
</dbReference>
<keyword evidence="2" id="KW-0812">Transmembrane</keyword>
<dbReference type="PROSITE" id="PS51782">
    <property type="entry name" value="LYSM"/>
    <property type="match status" value="1"/>
</dbReference>
<evidence type="ECO:0000313" key="4">
    <source>
        <dbReference type="EMBL" id="CCG42566.1"/>
    </source>
</evidence>
<reference evidence="4 5" key="1">
    <citation type="journal article" date="2012" name="J. Bacteriol.">
        <title>Draft Genome Sequence of the Purple Photosynthetic Bacterium Phaeospirillum molischianum DSM120, a Particularly Versatile Bacterium.</title>
        <authorList>
            <person name="Duquesne K."/>
            <person name="Prima V."/>
            <person name="Ji B."/>
            <person name="Rouy Z."/>
            <person name="Medigue C."/>
            <person name="Talla E."/>
            <person name="Sturgis J.N."/>
        </authorList>
    </citation>
    <scope>NUCLEOTIDE SEQUENCE [LARGE SCALE GENOMIC DNA]</scope>
    <source>
        <strain evidence="5">DSM120</strain>
    </source>
</reference>
<feature type="region of interest" description="Disordered" evidence="1">
    <location>
        <begin position="40"/>
        <end position="59"/>
    </location>
</feature>
<feature type="domain" description="LysM" evidence="3">
    <location>
        <begin position="268"/>
        <end position="317"/>
    </location>
</feature>
<dbReference type="InterPro" id="IPR013783">
    <property type="entry name" value="Ig-like_fold"/>
</dbReference>
<comment type="caution">
    <text evidence="4">The sequence shown here is derived from an EMBL/GenBank/DDBJ whole genome shotgun (WGS) entry which is preliminary data.</text>
</comment>
<dbReference type="Gene3D" id="2.60.40.10">
    <property type="entry name" value="Immunoglobulins"/>
    <property type="match status" value="1"/>
</dbReference>
<dbReference type="EMBL" id="CAHP01000034">
    <property type="protein sequence ID" value="CCG42566.1"/>
    <property type="molecule type" value="Genomic_DNA"/>
</dbReference>
<dbReference type="PANTHER" id="PTHR34700">
    <property type="entry name" value="POTASSIUM BINDING PROTEIN KBP"/>
    <property type="match status" value="1"/>
</dbReference>
<keyword evidence="5" id="KW-1185">Reference proteome</keyword>
<keyword evidence="2" id="KW-1133">Transmembrane helix</keyword>
<accession>H8FW28</accession>
<keyword evidence="2" id="KW-0472">Membrane</keyword>
<dbReference type="Proteomes" id="UP000004169">
    <property type="component" value="Unassembled WGS sequence"/>
</dbReference>
<dbReference type="STRING" id="1150626.PHAMO_40127"/>
<dbReference type="Gene3D" id="3.10.350.10">
    <property type="entry name" value="LysM domain"/>
    <property type="match status" value="1"/>
</dbReference>